<reference evidence="3" key="1">
    <citation type="journal article" date="2010" name="Science">
        <title>Signatures of adaptation to obligate biotrophy in the Hyaloperonospora arabidopsidis genome.</title>
        <authorList>
            <person name="Baxter L."/>
            <person name="Tripathy S."/>
            <person name="Ishaque N."/>
            <person name="Boot N."/>
            <person name="Cabral A."/>
            <person name="Kemen E."/>
            <person name="Thines M."/>
            <person name="Ah-Fong A."/>
            <person name="Anderson R."/>
            <person name="Badejoko W."/>
            <person name="Bittner-Eddy P."/>
            <person name="Boore J.L."/>
            <person name="Chibucos M.C."/>
            <person name="Coates M."/>
            <person name="Dehal P."/>
            <person name="Delehaunty K."/>
            <person name="Dong S."/>
            <person name="Downton P."/>
            <person name="Dumas B."/>
            <person name="Fabro G."/>
            <person name="Fronick C."/>
            <person name="Fuerstenberg S.I."/>
            <person name="Fulton L."/>
            <person name="Gaulin E."/>
            <person name="Govers F."/>
            <person name="Hughes L."/>
            <person name="Humphray S."/>
            <person name="Jiang R.H."/>
            <person name="Judelson H."/>
            <person name="Kamoun S."/>
            <person name="Kyung K."/>
            <person name="Meijer H."/>
            <person name="Minx P."/>
            <person name="Morris P."/>
            <person name="Nelson J."/>
            <person name="Phuntumart V."/>
            <person name="Qutob D."/>
            <person name="Rehmany A."/>
            <person name="Rougon-Cardoso A."/>
            <person name="Ryden P."/>
            <person name="Torto-Alalibo T."/>
            <person name="Studholme D."/>
            <person name="Wang Y."/>
            <person name="Win J."/>
            <person name="Wood J."/>
            <person name="Clifton S.W."/>
            <person name="Rogers J."/>
            <person name="Van den Ackerveken G."/>
            <person name="Jones J.D."/>
            <person name="McDowell J.M."/>
            <person name="Beynon J."/>
            <person name="Tyler B.M."/>
        </authorList>
    </citation>
    <scope>NUCLEOTIDE SEQUENCE [LARGE SCALE GENOMIC DNA]</scope>
    <source>
        <strain evidence="3">Emoy2</strain>
    </source>
</reference>
<keyword evidence="3" id="KW-1185">Reference proteome</keyword>
<accession>M4BNA4</accession>
<evidence type="ECO:0000313" key="3">
    <source>
        <dbReference type="Proteomes" id="UP000011713"/>
    </source>
</evidence>
<protein>
    <recommendedName>
        <fullName evidence="4">TLC domain-containing protein</fullName>
    </recommendedName>
</protein>
<dbReference type="HOGENOM" id="CLU_099649_0_0_1"/>
<keyword evidence="1" id="KW-0472">Membrane</keyword>
<feature type="transmembrane region" description="Helical" evidence="1">
    <location>
        <begin position="195"/>
        <end position="215"/>
    </location>
</feature>
<reference evidence="2" key="2">
    <citation type="submission" date="2015-06" db="UniProtKB">
        <authorList>
            <consortium name="EnsemblProtists"/>
        </authorList>
    </citation>
    <scope>IDENTIFICATION</scope>
    <source>
        <strain evidence="2">Emoy2</strain>
    </source>
</reference>
<feature type="transmembrane region" description="Helical" evidence="1">
    <location>
        <begin position="77"/>
        <end position="101"/>
    </location>
</feature>
<organism evidence="2 3">
    <name type="scientific">Hyaloperonospora arabidopsidis (strain Emoy2)</name>
    <name type="common">Downy mildew agent</name>
    <name type="synonym">Peronospora arabidopsidis</name>
    <dbReference type="NCBI Taxonomy" id="559515"/>
    <lineage>
        <taxon>Eukaryota</taxon>
        <taxon>Sar</taxon>
        <taxon>Stramenopiles</taxon>
        <taxon>Oomycota</taxon>
        <taxon>Peronosporomycetes</taxon>
        <taxon>Peronosporales</taxon>
        <taxon>Peronosporaceae</taxon>
        <taxon>Hyaloperonospora</taxon>
    </lineage>
</organism>
<dbReference type="InParanoid" id="M4BNA4"/>
<proteinExistence type="predicted"/>
<keyword evidence="1" id="KW-0812">Transmembrane</keyword>
<feature type="transmembrane region" description="Helical" evidence="1">
    <location>
        <begin position="50"/>
        <end position="71"/>
    </location>
</feature>
<dbReference type="VEuPathDB" id="FungiDB:HpaG807891"/>
<keyword evidence="1" id="KW-1133">Transmembrane helix</keyword>
<dbReference type="eggNOG" id="ENOG502RYKU">
    <property type="taxonomic scope" value="Eukaryota"/>
</dbReference>
<feature type="transmembrane region" description="Helical" evidence="1">
    <location>
        <begin position="20"/>
        <end position="38"/>
    </location>
</feature>
<dbReference type="Proteomes" id="UP000011713">
    <property type="component" value="Unassembled WGS sequence"/>
</dbReference>
<evidence type="ECO:0000313" key="2">
    <source>
        <dbReference type="EnsemblProtists" id="HpaP807891"/>
    </source>
</evidence>
<name>M4BNA4_HYAAE</name>
<feature type="transmembrane region" description="Helical" evidence="1">
    <location>
        <begin position="163"/>
        <end position="183"/>
    </location>
</feature>
<dbReference type="OMA" id="FYMIARK"/>
<dbReference type="EnsemblProtists" id="HpaT807891">
    <property type="protein sequence ID" value="HpaP807891"/>
    <property type="gene ID" value="HpaG807891"/>
</dbReference>
<sequence length="234" mass="26520">MSGWTNSSTMEVSESRMPTLIVAVACWALLWTLILNIVPAGATRRNHIISLNATHGVVSTTSSSITLYYGLDTTTSVAVSLSFFLIDLVAMIYADGLTNLLSLRLARLMDYAHHTFGLYWGVKLFVNEATVCDASFGNAYVWMQTNELSTGFYNWFRLTDSPVAGILFVTSFFLFRVMFNTVYILPRVARNCQMLYVFGCSPFFVLQYIWFYMIVRKMVSTRSRENTVEKGKTQ</sequence>
<evidence type="ECO:0008006" key="4">
    <source>
        <dbReference type="Google" id="ProtNLM"/>
    </source>
</evidence>
<dbReference type="EMBL" id="JH598448">
    <property type="status" value="NOT_ANNOTATED_CDS"/>
    <property type="molecule type" value="Genomic_DNA"/>
</dbReference>
<evidence type="ECO:0000256" key="1">
    <source>
        <dbReference type="SAM" id="Phobius"/>
    </source>
</evidence>
<dbReference type="AlphaFoldDB" id="M4BNA4"/>